<evidence type="ECO:0000313" key="2">
    <source>
        <dbReference type="EMBL" id="AFJ48491.1"/>
    </source>
</evidence>
<reference evidence="2 3" key="1">
    <citation type="journal article" date="2012" name="J. Bacteriol.">
        <title>Complete genome sequence of the B12-producing Shimwellia blattae strain DSM 4481, isolated from a cockroach.</title>
        <authorList>
            <person name="Brzuszkiewicz E."/>
            <person name="Waschkowitz T."/>
            <person name="Wiezer A."/>
            <person name="Daniel R."/>
        </authorList>
    </citation>
    <scope>NUCLEOTIDE SEQUENCE [LARGE SCALE GENOMIC DNA]</scope>
    <source>
        <strain evidence="3">ATCC 29907 / DSM 4481 / JCM 1650 / NBRC 105725 / CDC 9005-74</strain>
    </source>
</reference>
<accession>I2BD87</accession>
<sequence length="69" mass="7869">MSRHVPTMGNRGERKNLFIQYVDILFILFHVSVVTTDVIPWYCLHLAGILMFSKVQIAVLILFNFSGTG</sequence>
<name>I2BD87_SHIBC</name>
<keyword evidence="1" id="KW-0812">Transmembrane</keyword>
<keyword evidence="1" id="KW-1133">Transmembrane helix</keyword>
<dbReference type="STRING" id="630626.EBL_c34310"/>
<proteinExistence type="predicted"/>
<dbReference type="HOGENOM" id="CLU_2773608_0_0_6"/>
<feature type="transmembrane region" description="Helical" evidence="1">
    <location>
        <begin position="21"/>
        <end position="39"/>
    </location>
</feature>
<dbReference type="KEGG" id="ebt:EBL_c34310"/>
<dbReference type="Proteomes" id="UP000001955">
    <property type="component" value="Chromosome"/>
</dbReference>
<keyword evidence="1" id="KW-0472">Membrane</keyword>
<organism evidence="2 3">
    <name type="scientific">Shimwellia blattae (strain ATCC 29907 / DSM 4481 / JCM 1650 / NBRC 105725 / CDC 9005-74)</name>
    <name type="common">Escherichia blattae</name>
    <dbReference type="NCBI Taxonomy" id="630626"/>
    <lineage>
        <taxon>Bacteria</taxon>
        <taxon>Pseudomonadati</taxon>
        <taxon>Pseudomonadota</taxon>
        <taxon>Gammaproteobacteria</taxon>
        <taxon>Enterobacterales</taxon>
        <taxon>Enterobacteriaceae</taxon>
        <taxon>Shimwellia</taxon>
    </lineage>
</organism>
<feature type="transmembrane region" description="Helical" evidence="1">
    <location>
        <begin position="45"/>
        <end position="65"/>
    </location>
</feature>
<protein>
    <submittedName>
        <fullName evidence="2">Uncharacterized protein</fullName>
    </submittedName>
</protein>
<keyword evidence="3" id="KW-1185">Reference proteome</keyword>
<gene>
    <name evidence="2" type="ordered locus">EBL_c34310</name>
</gene>
<dbReference type="EMBL" id="CP001560">
    <property type="protein sequence ID" value="AFJ48491.1"/>
    <property type="molecule type" value="Genomic_DNA"/>
</dbReference>
<evidence type="ECO:0000313" key="3">
    <source>
        <dbReference type="Proteomes" id="UP000001955"/>
    </source>
</evidence>
<dbReference type="AlphaFoldDB" id="I2BD87"/>
<evidence type="ECO:0000256" key="1">
    <source>
        <dbReference type="SAM" id="Phobius"/>
    </source>
</evidence>